<evidence type="ECO:0000259" key="4">
    <source>
        <dbReference type="Pfam" id="PF21365"/>
    </source>
</evidence>
<name>A0A3P7L219_STRVU</name>
<dbReference type="Gene3D" id="3.20.20.80">
    <property type="entry name" value="Glycosidases"/>
    <property type="match status" value="1"/>
</dbReference>
<dbReference type="GO" id="GO:0005975">
    <property type="term" value="P:carbohydrate metabolic process"/>
    <property type="evidence" value="ECO:0007669"/>
    <property type="project" value="InterPro"/>
</dbReference>
<protein>
    <recommendedName>
        <fullName evidence="7">Glycoside hydrolase family 31 N-terminal domain-containing protein</fullName>
    </recommendedName>
</protein>
<feature type="domain" description="Glycoside hydrolase family 31 TIM barrel" evidence="3">
    <location>
        <begin position="2"/>
        <end position="185"/>
    </location>
</feature>
<dbReference type="SUPFAM" id="SSF51445">
    <property type="entry name" value="(Trans)glycosidases"/>
    <property type="match status" value="1"/>
</dbReference>
<dbReference type="GO" id="GO:0006491">
    <property type="term" value="P:N-glycan processing"/>
    <property type="evidence" value="ECO:0007669"/>
    <property type="project" value="TreeGrafter"/>
</dbReference>
<evidence type="ECO:0000259" key="3">
    <source>
        <dbReference type="Pfam" id="PF01055"/>
    </source>
</evidence>
<comment type="similarity">
    <text evidence="1 2">Belongs to the glycosyl hydrolase 31 family.</text>
</comment>
<keyword evidence="2" id="KW-0326">Glycosidase</keyword>
<keyword evidence="6" id="KW-1185">Reference proteome</keyword>
<dbReference type="EMBL" id="UYYB01097685">
    <property type="protein sequence ID" value="VDM76765.1"/>
    <property type="molecule type" value="Genomic_DNA"/>
</dbReference>
<dbReference type="OrthoDB" id="3237269at2759"/>
<evidence type="ECO:0000313" key="6">
    <source>
        <dbReference type="Proteomes" id="UP000270094"/>
    </source>
</evidence>
<feature type="domain" description="Glycosyl hydrolase family 31 C-terminal" evidence="4">
    <location>
        <begin position="186"/>
        <end position="258"/>
    </location>
</feature>
<dbReference type="GO" id="GO:0090599">
    <property type="term" value="F:alpha-glucosidase activity"/>
    <property type="evidence" value="ECO:0007669"/>
    <property type="project" value="TreeGrafter"/>
</dbReference>
<dbReference type="PANTHER" id="PTHR22762">
    <property type="entry name" value="ALPHA-GLUCOSIDASE"/>
    <property type="match status" value="1"/>
</dbReference>
<reference evidence="5 6" key="1">
    <citation type="submission" date="2018-11" db="EMBL/GenBank/DDBJ databases">
        <authorList>
            <consortium name="Pathogen Informatics"/>
        </authorList>
    </citation>
    <scope>NUCLEOTIDE SEQUENCE [LARGE SCALE GENOMIC DNA]</scope>
</reference>
<keyword evidence="2" id="KW-0378">Hydrolase</keyword>
<dbReference type="Pfam" id="PF01055">
    <property type="entry name" value="Glyco_hydro_31_2nd"/>
    <property type="match status" value="1"/>
</dbReference>
<sequence length="375" mass="42899">MKGLLVKKRDGTIYEGNCWPGDSVYIDFINPKARKFWADQFALDKSSFGPNYERDMGKTILTFIQILQYAGSTKDVYTWNDMNEPSVFSGPEVTMQKDLVHHGGLEHREVHNLYGFYQHEATFAGQLSRADNELRPFVLSRAFFAGSQRTAAASIPMLLSLSTAGIPLVGADVGGFFGDPDEELLNSYDEDRQWMVGNALLVKPIVEKDATQVSMYLAGRGEVWYDWETSKPRPSPGAVQNPVTLKSIPMYQRGGTVIPVRERVRRSSQLMREDPITLYIALNMKDIYLQYLREHDYLHVIINKNLDKKGTLESDVMIEKIVVRGVKFFPRTAHIYLDDFTPDPLDFDYDRDTQLMEIKSPNAYITRDFRIDIHT</sequence>
<evidence type="ECO:0000256" key="1">
    <source>
        <dbReference type="ARBA" id="ARBA00007806"/>
    </source>
</evidence>
<evidence type="ECO:0008006" key="7">
    <source>
        <dbReference type="Google" id="ProtNLM"/>
    </source>
</evidence>
<dbReference type="Pfam" id="PF21365">
    <property type="entry name" value="Glyco_hydro_31_3rd"/>
    <property type="match status" value="1"/>
</dbReference>
<dbReference type="InterPro" id="IPR000322">
    <property type="entry name" value="Glyco_hydro_31_TIM"/>
</dbReference>
<evidence type="ECO:0000313" key="5">
    <source>
        <dbReference type="EMBL" id="VDM76765.1"/>
    </source>
</evidence>
<proteinExistence type="inferred from homology"/>
<accession>A0A3P7L219</accession>
<dbReference type="Gene3D" id="2.60.40.4040">
    <property type="match status" value="1"/>
</dbReference>
<gene>
    <name evidence="5" type="ORF">SVUK_LOCUS11763</name>
</gene>
<dbReference type="InterPro" id="IPR017853">
    <property type="entry name" value="GH"/>
</dbReference>
<dbReference type="Proteomes" id="UP000270094">
    <property type="component" value="Unassembled WGS sequence"/>
</dbReference>
<organism evidence="5 6">
    <name type="scientific">Strongylus vulgaris</name>
    <name type="common">Blood worm</name>
    <dbReference type="NCBI Taxonomy" id="40348"/>
    <lineage>
        <taxon>Eukaryota</taxon>
        <taxon>Metazoa</taxon>
        <taxon>Ecdysozoa</taxon>
        <taxon>Nematoda</taxon>
        <taxon>Chromadorea</taxon>
        <taxon>Rhabditida</taxon>
        <taxon>Rhabditina</taxon>
        <taxon>Rhabditomorpha</taxon>
        <taxon>Strongyloidea</taxon>
        <taxon>Strongylidae</taxon>
        <taxon>Strongylus</taxon>
    </lineage>
</organism>
<dbReference type="InterPro" id="IPR048395">
    <property type="entry name" value="Glyco_hydro_31_C"/>
</dbReference>
<dbReference type="PANTHER" id="PTHR22762:SF145">
    <property type="entry name" value="GLYCOSIDE HYDROLASE FAMILY 31 N-TERMINAL DOMAIN-CONTAINING PROTEIN"/>
    <property type="match status" value="1"/>
</dbReference>
<evidence type="ECO:0000256" key="2">
    <source>
        <dbReference type="RuleBase" id="RU361185"/>
    </source>
</evidence>
<dbReference type="SUPFAM" id="SSF51011">
    <property type="entry name" value="Glycosyl hydrolase domain"/>
    <property type="match status" value="1"/>
</dbReference>
<dbReference type="AlphaFoldDB" id="A0A3P7L219"/>